<dbReference type="Proteomes" id="UP000887013">
    <property type="component" value="Unassembled WGS sequence"/>
</dbReference>
<gene>
    <name evidence="2" type="ORF">NPIL_364591</name>
</gene>
<feature type="compositionally biased region" description="Polar residues" evidence="1">
    <location>
        <begin position="9"/>
        <end position="25"/>
    </location>
</feature>
<dbReference type="OrthoDB" id="6470276at2759"/>
<proteinExistence type="predicted"/>
<evidence type="ECO:0000313" key="3">
    <source>
        <dbReference type="Proteomes" id="UP000887013"/>
    </source>
</evidence>
<sequence length="99" mass="11000">MFTYKKNANKNTNLPSPRSPNSDCINNPLPPIADGINYTSTASNITIHLPTIKTTNFCGEIEEFHSLGEHFENCIDKNERLSLIDKLVFVGGYLDGEAK</sequence>
<accession>A0A8X6P5F3</accession>
<keyword evidence="3" id="KW-1185">Reference proteome</keyword>
<name>A0A8X6P5F3_NEPPI</name>
<protein>
    <submittedName>
        <fullName evidence="2">Uncharacterized protein</fullName>
    </submittedName>
</protein>
<feature type="region of interest" description="Disordered" evidence="1">
    <location>
        <begin position="1"/>
        <end position="26"/>
    </location>
</feature>
<comment type="caution">
    <text evidence="2">The sequence shown here is derived from an EMBL/GenBank/DDBJ whole genome shotgun (WGS) entry which is preliminary data.</text>
</comment>
<evidence type="ECO:0000256" key="1">
    <source>
        <dbReference type="SAM" id="MobiDB-lite"/>
    </source>
</evidence>
<reference evidence="2" key="1">
    <citation type="submission" date="2020-08" db="EMBL/GenBank/DDBJ databases">
        <title>Multicomponent nature underlies the extraordinary mechanical properties of spider dragline silk.</title>
        <authorList>
            <person name="Kono N."/>
            <person name="Nakamura H."/>
            <person name="Mori M."/>
            <person name="Yoshida Y."/>
            <person name="Ohtoshi R."/>
            <person name="Malay A.D."/>
            <person name="Moran D.A.P."/>
            <person name="Tomita M."/>
            <person name="Numata K."/>
            <person name="Arakawa K."/>
        </authorList>
    </citation>
    <scope>NUCLEOTIDE SEQUENCE</scope>
</reference>
<evidence type="ECO:0000313" key="2">
    <source>
        <dbReference type="EMBL" id="GFT49194.1"/>
    </source>
</evidence>
<organism evidence="2 3">
    <name type="scientific">Nephila pilipes</name>
    <name type="common">Giant wood spider</name>
    <name type="synonym">Nephila maculata</name>
    <dbReference type="NCBI Taxonomy" id="299642"/>
    <lineage>
        <taxon>Eukaryota</taxon>
        <taxon>Metazoa</taxon>
        <taxon>Ecdysozoa</taxon>
        <taxon>Arthropoda</taxon>
        <taxon>Chelicerata</taxon>
        <taxon>Arachnida</taxon>
        <taxon>Araneae</taxon>
        <taxon>Araneomorphae</taxon>
        <taxon>Entelegynae</taxon>
        <taxon>Araneoidea</taxon>
        <taxon>Nephilidae</taxon>
        <taxon>Nephila</taxon>
    </lineage>
</organism>
<dbReference type="AlphaFoldDB" id="A0A8X6P5F3"/>
<dbReference type="EMBL" id="BMAW01111696">
    <property type="protein sequence ID" value="GFT49194.1"/>
    <property type="molecule type" value="Genomic_DNA"/>
</dbReference>